<name>A0A239E007_9RHOB</name>
<dbReference type="AlphaFoldDB" id="A0A239E007"/>
<evidence type="ECO:0000313" key="1">
    <source>
        <dbReference type="EMBL" id="SNS37224.1"/>
    </source>
</evidence>
<proteinExistence type="predicted"/>
<dbReference type="Proteomes" id="UP000198440">
    <property type="component" value="Unassembled WGS sequence"/>
</dbReference>
<organism evidence="1 2">
    <name type="scientific">Antarctobacter heliothermus</name>
    <dbReference type="NCBI Taxonomy" id="74033"/>
    <lineage>
        <taxon>Bacteria</taxon>
        <taxon>Pseudomonadati</taxon>
        <taxon>Pseudomonadota</taxon>
        <taxon>Alphaproteobacteria</taxon>
        <taxon>Rhodobacterales</taxon>
        <taxon>Roseobacteraceae</taxon>
        <taxon>Antarctobacter</taxon>
    </lineage>
</organism>
<gene>
    <name evidence="1" type="ORF">SAMN04488078_101284</name>
</gene>
<sequence>MGWTMNDTFYVAPGQTINIWFAWERPGNRGAQWVMGHPEPGEYGTLSTERVGKKARCTIAQVAGGKYSCGAPSSAYWEYFTDIRNFDSNACKFKLDGGGV</sequence>
<dbReference type="RefSeq" id="WP_141135830.1">
    <property type="nucleotide sequence ID" value="NZ_FZON01000012.1"/>
</dbReference>
<evidence type="ECO:0000313" key="2">
    <source>
        <dbReference type="Proteomes" id="UP000198440"/>
    </source>
</evidence>
<accession>A0A239E007</accession>
<protein>
    <submittedName>
        <fullName evidence="1">Uncharacterized protein</fullName>
    </submittedName>
</protein>
<dbReference type="EMBL" id="FZON01000012">
    <property type="protein sequence ID" value="SNS37224.1"/>
    <property type="molecule type" value="Genomic_DNA"/>
</dbReference>
<reference evidence="1 2" key="1">
    <citation type="submission" date="2017-06" db="EMBL/GenBank/DDBJ databases">
        <authorList>
            <person name="Kim H.J."/>
            <person name="Triplett B.A."/>
        </authorList>
    </citation>
    <scope>NUCLEOTIDE SEQUENCE [LARGE SCALE GENOMIC DNA]</scope>
    <source>
        <strain evidence="1 2">DSM 11445</strain>
    </source>
</reference>